<sequence length="315" mass="33884">MATRIYKTPFAATGDKESLATADQPDGKVSLQAGWTPDYELPNDNPAYRPVGRMEMNGILSEITESLGEVQQYGYAVWRQIVGGWAKNARVFYNGGVFVSSVDANETEPGAAGSMWMSLSDSFLPVSQSAPTSRIGSAVYVLDRQDLLQWMTIGGWTGYASPRVGEIEFGWTPGVLPWQIAAEGGVYSKAAYPALYARFQASGLLVPAASWVAGEYKACDVSGTQFRVPDLRNQFLRMTGTDADTANARVIGGKQADAYREHSHRLKGGTYQLTVGSTHASATWGSSAPLFGNTSPEGGSETRPINIALAPRLHV</sequence>
<name>A0A2V1K5X9_9BURK</name>
<proteinExistence type="predicted"/>
<evidence type="ECO:0000313" key="2">
    <source>
        <dbReference type="Proteomes" id="UP000245212"/>
    </source>
</evidence>
<gene>
    <name evidence="1" type="ORF">DD235_02555</name>
</gene>
<dbReference type="Proteomes" id="UP000245212">
    <property type="component" value="Unassembled WGS sequence"/>
</dbReference>
<evidence type="ECO:0008006" key="3">
    <source>
        <dbReference type="Google" id="ProtNLM"/>
    </source>
</evidence>
<reference evidence="2" key="1">
    <citation type="submission" date="2018-05" db="EMBL/GenBank/DDBJ databases">
        <authorList>
            <person name="Li Y."/>
        </authorList>
    </citation>
    <scope>NUCLEOTIDE SEQUENCE [LARGE SCALE GENOMIC DNA]</scope>
    <source>
        <strain evidence="2">3d-2-2</strain>
    </source>
</reference>
<keyword evidence="2" id="KW-1185">Reference proteome</keyword>
<organism evidence="1 2">
    <name type="scientific">Corticimicrobacter populi</name>
    <dbReference type="NCBI Taxonomy" id="2175229"/>
    <lineage>
        <taxon>Bacteria</taxon>
        <taxon>Pseudomonadati</taxon>
        <taxon>Pseudomonadota</taxon>
        <taxon>Betaproteobacteria</taxon>
        <taxon>Burkholderiales</taxon>
        <taxon>Alcaligenaceae</taxon>
        <taxon>Corticimicrobacter</taxon>
    </lineage>
</organism>
<dbReference type="RefSeq" id="WP_109060473.1">
    <property type="nucleotide sequence ID" value="NZ_QETA01000001.1"/>
</dbReference>
<dbReference type="SUPFAM" id="SSF88874">
    <property type="entry name" value="Receptor-binding domain of short tail fibre protein gp12"/>
    <property type="match status" value="1"/>
</dbReference>
<accession>A0A2V1K5X9</accession>
<evidence type="ECO:0000313" key="1">
    <source>
        <dbReference type="EMBL" id="PWF25069.1"/>
    </source>
</evidence>
<dbReference type="EMBL" id="QETA01000001">
    <property type="protein sequence ID" value="PWF25069.1"/>
    <property type="molecule type" value="Genomic_DNA"/>
</dbReference>
<dbReference type="AlphaFoldDB" id="A0A2V1K5X9"/>
<protein>
    <recommendedName>
        <fullName evidence="3">Phage tail protein</fullName>
    </recommendedName>
</protein>
<comment type="caution">
    <text evidence="1">The sequence shown here is derived from an EMBL/GenBank/DDBJ whole genome shotgun (WGS) entry which is preliminary data.</text>
</comment>